<comment type="caution">
    <text evidence="3">The sequence shown here is derived from an EMBL/GenBank/DDBJ whole genome shotgun (WGS) entry which is preliminary data.</text>
</comment>
<evidence type="ECO:0000313" key="3">
    <source>
        <dbReference type="EMBL" id="KAL2654245.1"/>
    </source>
</evidence>
<evidence type="ECO:0000256" key="1">
    <source>
        <dbReference type="SAM" id="Phobius"/>
    </source>
</evidence>
<keyword evidence="1" id="KW-0472">Membrane</keyword>
<reference evidence="3 4" key="1">
    <citation type="submission" date="2024-09" db="EMBL/GenBank/DDBJ databases">
        <title>Chromosome-scale assembly of Riccia fluitans.</title>
        <authorList>
            <person name="Paukszto L."/>
            <person name="Sawicki J."/>
            <person name="Karawczyk K."/>
            <person name="Piernik-Szablinska J."/>
            <person name="Szczecinska M."/>
            <person name="Mazdziarz M."/>
        </authorList>
    </citation>
    <scope>NUCLEOTIDE SEQUENCE [LARGE SCALE GENOMIC DNA]</scope>
    <source>
        <strain evidence="3">Rf_01</strain>
        <tissue evidence="3">Aerial parts of the thallus</tissue>
    </source>
</reference>
<dbReference type="EMBL" id="JBHFFA010000001">
    <property type="protein sequence ID" value="KAL2654245.1"/>
    <property type="molecule type" value="Genomic_DNA"/>
</dbReference>
<proteinExistence type="predicted"/>
<keyword evidence="4" id="KW-1185">Reference proteome</keyword>
<keyword evidence="2" id="KW-0732">Signal</keyword>
<feature type="transmembrane region" description="Helical" evidence="1">
    <location>
        <begin position="44"/>
        <end position="68"/>
    </location>
</feature>
<organism evidence="3 4">
    <name type="scientific">Riccia fluitans</name>
    <dbReference type="NCBI Taxonomy" id="41844"/>
    <lineage>
        <taxon>Eukaryota</taxon>
        <taxon>Viridiplantae</taxon>
        <taxon>Streptophyta</taxon>
        <taxon>Embryophyta</taxon>
        <taxon>Marchantiophyta</taxon>
        <taxon>Marchantiopsida</taxon>
        <taxon>Marchantiidae</taxon>
        <taxon>Marchantiales</taxon>
        <taxon>Ricciaceae</taxon>
        <taxon>Riccia</taxon>
    </lineage>
</organism>
<sequence>MPVMFLVVIVVVMVWLIIVVMASGIACGGHGVEDSGCNGGSYVWQMVFIVLLLLIAMRLLLLAVWRLLVAYGH</sequence>
<gene>
    <name evidence="3" type="ORF">R1flu_022373</name>
</gene>
<protein>
    <submittedName>
        <fullName evidence="3">Uncharacterized protein</fullName>
    </submittedName>
</protein>
<feature type="signal peptide" evidence="2">
    <location>
        <begin position="1"/>
        <end position="22"/>
    </location>
</feature>
<evidence type="ECO:0000313" key="4">
    <source>
        <dbReference type="Proteomes" id="UP001605036"/>
    </source>
</evidence>
<evidence type="ECO:0000256" key="2">
    <source>
        <dbReference type="SAM" id="SignalP"/>
    </source>
</evidence>
<dbReference type="Proteomes" id="UP001605036">
    <property type="component" value="Unassembled WGS sequence"/>
</dbReference>
<keyword evidence="1" id="KW-0812">Transmembrane</keyword>
<dbReference type="AlphaFoldDB" id="A0ABD1ZSX6"/>
<keyword evidence="1" id="KW-1133">Transmembrane helix</keyword>
<feature type="chain" id="PRO_5044791924" evidence="2">
    <location>
        <begin position="23"/>
        <end position="73"/>
    </location>
</feature>
<accession>A0ABD1ZSX6</accession>
<name>A0ABD1ZSX6_9MARC</name>